<name>A0ABZ2YQU2_9BACT</name>
<sequence length="309" mass="33735">MKPLLVSGTGPLAAGITVCLLQAGHPVTHCTANPESDGNLIDRLRKAEAKHGRPDLEAQSPILGGLPENPDGFAAAIIAAPECADTKKNRIAELEAFLPPDAIIAVNTESIALSRLQEGARHPGRIIGANWADPAHTTLFLEMIVNTACKEASAHAFRDMAIGWGKDPYVVPGDEGIRSRMMSAMAREAFFLVSNGYASVEDIDRACRNDAGYYLPFAGNFRYMDLMGPYAYGLVMEDLNPGLDRSEGPPAWMEQLLHQGNTGMDAGKGFYEYGEGEAEKWASVFSRFSYRIRQLMHRYPFGDNEKTEP</sequence>
<evidence type="ECO:0000313" key="5">
    <source>
        <dbReference type="Proteomes" id="UP001485459"/>
    </source>
</evidence>
<dbReference type="InterPro" id="IPR006176">
    <property type="entry name" value="3-OHacyl-CoA_DH_NAD-bd"/>
</dbReference>
<proteinExistence type="predicted"/>
<gene>
    <name evidence="4" type="ORF">WJU16_01650</name>
</gene>
<dbReference type="Gene3D" id="3.40.50.720">
    <property type="entry name" value="NAD(P)-binding Rossmann-like Domain"/>
    <property type="match status" value="1"/>
</dbReference>
<dbReference type="SUPFAM" id="SSF48179">
    <property type="entry name" value="6-phosphogluconate dehydrogenase C-terminal domain-like"/>
    <property type="match status" value="1"/>
</dbReference>
<dbReference type="SUPFAM" id="SSF51735">
    <property type="entry name" value="NAD(P)-binding Rossmann-fold domains"/>
    <property type="match status" value="1"/>
</dbReference>
<dbReference type="Gene3D" id="1.10.1040.10">
    <property type="entry name" value="N-(1-d-carboxylethyl)-l-norvaline Dehydrogenase, domain 2"/>
    <property type="match status" value="1"/>
</dbReference>
<dbReference type="InterPro" id="IPR013328">
    <property type="entry name" value="6PGD_dom2"/>
</dbReference>
<reference evidence="5" key="1">
    <citation type="submission" date="2024-03" db="EMBL/GenBank/DDBJ databases">
        <title>Chitinophaga horti sp. nov., isolated from garden soil.</title>
        <authorList>
            <person name="Lee D.S."/>
            <person name="Han D.M."/>
            <person name="Baek J.H."/>
            <person name="Choi D.G."/>
            <person name="Jeon J.H."/>
            <person name="Jeon C.O."/>
        </authorList>
    </citation>
    <scope>NUCLEOTIDE SEQUENCE [LARGE SCALE GENOMIC DNA]</scope>
    <source>
        <strain evidence="5">GPA1</strain>
    </source>
</reference>
<dbReference type="RefSeq" id="WP_341836590.1">
    <property type="nucleotide sequence ID" value="NZ_CP149822.1"/>
</dbReference>
<dbReference type="InterPro" id="IPR008927">
    <property type="entry name" value="6-PGluconate_DH-like_C_sf"/>
</dbReference>
<evidence type="ECO:0000256" key="1">
    <source>
        <dbReference type="ARBA" id="ARBA00023002"/>
    </source>
</evidence>
<keyword evidence="5" id="KW-1185">Reference proteome</keyword>
<dbReference type="Pfam" id="PF00725">
    <property type="entry name" value="3HCDH"/>
    <property type="match status" value="1"/>
</dbReference>
<dbReference type="InterPro" id="IPR006108">
    <property type="entry name" value="3HC_DH_C"/>
</dbReference>
<dbReference type="PANTHER" id="PTHR48075">
    <property type="entry name" value="3-HYDROXYACYL-COA DEHYDROGENASE FAMILY PROTEIN"/>
    <property type="match status" value="1"/>
</dbReference>
<feature type="domain" description="3-hydroxyacyl-CoA dehydrogenase NAD binding" evidence="3">
    <location>
        <begin position="6"/>
        <end position="171"/>
    </location>
</feature>
<feature type="domain" description="3-hydroxyacyl-CoA dehydrogenase C-terminal" evidence="2">
    <location>
        <begin position="179"/>
        <end position="273"/>
    </location>
</feature>
<dbReference type="EMBL" id="CP149822">
    <property type="protein sequence ID" value="WZN41742.1"/>
    <property type="molecule type" value="Genomic_DNA"/>
</dbReference>
<dbReference type="PANTHER" id="PTHR48075:SF5">
    <property type="entry name" value="3-HYDROXYBUTYRYL-COA DEHYDROGENASE"/>
    <property type="match status" value="1"/>
</dbReference>
<dbReference type="Pfam" id="PF02737">
    <property type="entry name" value="3HCDH_N"/>
    <property type="match status" value="1"/>
</dbReference>
<evidence type="ECO:0000313" key="4">
    <source>
        <dbReference type="EMBL" id="WZN41742.1"/>
    </source>
</evidence>
<evidence type="ECO:0000259" key="2">
    <source>
        <dbReference type="Pfam" id="PF00725"/>
    </source>
</evidence>
<organism evidence="4 5">
    <name type="scientific">Chitinophaga pollutisoli</name>
    <dbReference type="NCBI Taxonomy" id="3133966"/>
    <lineage>
        <taxon>Bacteria</taxon>
        <taxon>Pseudomonadati</taxon>
        <taxon>Bacteroidota</taxon>
        <taxon>Chitinophagia</taxon>
        <taxon>Chitinophagales</taxon>
        <taxon>Chitinophagaceae</taxon>
        <taxon>Chitinophaga</taxon>
    </lineage>
</organism>
<keyword evidence="1" id="KW-0560">Oxidoreductase</keyword>
<accession>A0ABZ2YQU2</accession>
<dbReference type="Proteomes" id="UP001485459">
    <property type="component" value="Chromosome"/>
</dbReference>
<dbReference type="InterPro" id="IPR036291">
    <property type="entry name" value="NAD(P)-bd_dom_sf"/>
</dbReference>
<evidence type="ECO:0000259" key="3">
    <source>
        <dbReference type="Pfam" id="PF02737"/>
    </source>
</evidence>
<protein>
    <submittedName>
        <fullName evidence="4">3-hydroxyacyl-CoA dehydrogenase NAD-binding domain-containing protein</fullName>
    </submittedName>
</protein>